<name>A0A382J875_9ZZZZ</name>
<dbReference type="GO" id="GO:0005524">
    <property type="term" value="F:ATP binding"/>
    <property type="evidence" value="ECO:0007669"/>
    <property type="project" value="UniProtKB-KW"/>
</dbReference>
<evidence type="ECO:0008006" key="4">
    <source>
        <dbReference type="Google" id="ProtNLM"/>
    </source>
</evidence>
<evidence type="ECO:0000256" key="1">
    <source>
        <dbReference type="ARBA" id="ARBA00022741"/>
    </source>
</evidence>
<dbReference type="GO" id="GO:0016887">
    <property type="term" value="F:ATP hydrolysis activity"/>
    <property type="evidence" value="ECO:0007669"/>
    <property type="project" value="InterPro"/>
</dbReference>
<accession>A0A382J875</accession>
<sequence>MSKNIEQRYKDFVTNNFISYDVKQIEALKSIDEEWHQRKKINFFSKLKKCQGIYVYGSVGIGKTLILNLFLQNISGGIKYHFNHLMINVHSYINISKDKGKALDKYIKDISKKNRIIFLDELHIFNIVDALLIKKIFLL</sequence>
<protein>
    <recommendedName>
        <fullName evidence="4">AAA+ ATPase domain-containing protein</fullName>
    </recommendedName>
</protein>
<dbReference type="AlphaFoldDB" id="A0A382J875"/>
<evidence type="ECO:0000313" key="3">
    <source>
        <dbReference type="EMBL" id="SVC07031.1"/>
    </source>
</evidence>
<reference evidence="3" key="1">
    <citation type="submission" date="2018-05" db="EMBL/GenBank/DDBJ databases">
        <authorList>
            <person name="Lanie J.A."/>
            <person name="Ng W.-L."/>
            <person name="Kazmierczak K.M."/>
            <person name="Andrzejewski T.M."/>
            <person name="Davidsen T.M."/>
            <person name="Wayne K.J."/>
            <person name="Tettelin H."/>
            <person name="Glass J.I."/>
            <person name="Rusch D."/>
            <person name="Podicherti R."/>
            <person name="Tsui H.-C.T."/>
            <person name="Winkler M.E."/>
        </authorList>
    </citation>
    <scope>NUCLEOTIDE SEQUENCE</scope>
</reference>
<dbReference type="InterPro" id="IPR027417">
    <property type="entry name" value="P-loop_NTPase"/>
</dbReference>
<proteinExistence type="predicted"/>
<dbReference type="SUPFAM" id="SSF52540">
    <property type="entry name" value="P-loop containing nucleoside triphosphate hydrolases"/>
    <property type="match status" value="1"/>
</dbReference>
<dbReference type="PANTHER" id="PTHR12169:SF6">
    <property type="entry name" value="AFG1-LIKE ATPASE"/>
    <property type="match status" value="1"/>
</dbReference>
<dbReference type="EMBL" id="UINC01071822">
    <property type="protein sequence ID" value="SVC07031.1"/>
    <property type="molecule type" value="Genomic_DNA"/>
</dbReference>
<evidence type="ECO:0000256" key="2">
    <source>
        <dbReference type="ARBA" id="ARBA00022840"/>
    </source>
</evidence>
<feature type="non-terminal residue" evidence="3">
    <location>
        <position position="139"/>
    </location>
</feature>
<gene>
    <name evidence="3" type="ORF">METZ01_LOCUS259885</name>
</gene>
<dbReference type="InterPro" id="IPR005654">
    <property type="entry name" value="ATPase_AFG1-like"/>
</dbReference>
<keyword evidence="2" id="KW-0067">ATP-binding</keyword>
<dbReference type="Pfam" id="PF03969">
    <property type="entry name" value="AFG1_ATPase"/>
    <property type="match status" value="1"/>
</dbReference>
<keyword evidence="1" id="KW-0547">Nucleotide-binding</keyword>
<organism evidence="3">
    <name type="scientific">marine metagenome</name>
    <dbReference type="NCBI Taxonomy" id="408172"/>
    <lineage>
        <taxon>unclassified sequences</taxon>
        <taxon>metagenomes</taxon>
        <taxon>ecological metagenomes</taxon>
    </lineage>
</organism>
<dbReference type="PANTHER" id="PTHR12169">
    <property type="entry name" value="ATPASE N2B"/>
    <property type="match status" value="1"/>
</dbReference>
<dbReference type="GO" id="GO:0005739">
    <property type="term" value="C:mitochondrion"/>
    <property type="evidence" value="ECO:0007669"/>
    <property type="project" value="TreeGrafter"/>
</dbReference>
<dbReference type="Gene3D" id="3.40.50.300">
    <property type="entry name" value="P-loop containing nucleotide triphosphate hydrolases"/>
    <property type="match status" value="1"/>
</dbReference>